<dbReference type="SUPFAM" id="SSF160904">
    <property type="entry name" value="Jann2411-like"/>
    <property type="match status" value="1"/>
</dbReference>
<protein>
    <submittedName>
        <fullName evidence="2">Zf-CGNR multi-domain protein</fullName>
    </submittedName>
</protein>
<dbReference type="InterPro" id="IPR023286">
    <property type="entry name" value="ABATE_dom_sf"/>
</dbReference>
<sequence>MYASDTPPYAVTPSGVNVVFIHDTRVALAAAVDLVNTLPEASSEGSDAFTTPADLEAFLTGNSYTGRMDRNAEELAALRSIRPRLYELWTVGRDAAVPLVNRMLADGRALPQLVTHEGFPEWHIHATDDDAPIATRILVETAMAFVDVIRADEYDRIRVCGADDCASVYVDYSRNGSKRYCDTGNCGNRMNVNAYRRRKARESA</sequence>
<dbReference type="Proteomes" id="UP000295748">
    <property type="component" value="Chromosome"/>
</dbReference>
<dbReference type="InterPro" id="IPR021005">
    <property type="entry name" value="Znf_CGNR"/>
</dbReference>
<keyword evidence="3" id="KW-1185">Reference proteome</keyword>
<proteinExistence type="predicted"/>
<reference evidence="2 3" key="1">
    <citation type="submission" date="2019-03" db="EMBL/GenBank/DDBJ databases">
        <authorList>
            <person name="Dong K."/>
        </authorList>
    </citation>
    <scope>NUCLEOTIDE SEQUENCE [LARGE SCALE GENOMIC DNA]</scope>
    <source>
        <strain evidence="3">dk512</strain>
    </source>
</reference>
<dbReference type="PANTHER" id="PTHR35525:SF3">
    <property type="entry name" value="BLL6575 PROTEIN"/>
    <property type="match status" value="1"/>
</dbReference>
<accession>A0ABX5SUW8</accession>
<dbReference type="EMBL" id="CP038266">
    <property type="protein sequence ID" value="QBR88625.1"/>
    <property type="molecule type" value="Genomic_DNA"/>
</dbReference>
<feature type="domain" description="Zinc finger CGNR" evidence="1">
    <location>
        <begin position="156"/>
        <end position="199"/>
    </location>
</feature>
<dbReference type="InterPro" id="IPR010852">
    <property type="entry name" value="ABATE"/>
</dbReference>
<organism evidence="2 3">
    <name type="scientific">Microbacterium wangchenii</name>
    <dbReference type="NCBI Taxonomy" id="2541726"/>
    <lineage>
        <taxon>Bacteria</taxon>
        <taxon>Bacillati</taxon>
        <taxon>Actinomycetota</taxon>
        <taxon>Actinomycetes</taxon>
        <taxon>Micrococcales</taxon>
        <taxon>Microbacteriaceae</taxon>
        <taxon>Microbacterium</taxon>
    </lineage>
</organism>
<evidence type="ECO:0000313" key="2">
    <source>
        <dbReference type="EMBL" id="QBR88625.1"/>
    </source>
</evidence>
<evidence type="ECO:0000259" key="1">
    <source>
        <dbReference type="Pfam" id="PF11706"/>
    </source>
</evidence>
<name>A0ABX5SUW8_9MICO</name>
<dbReference type="Pfam" id="PF07336">
    <property type="entry name" value="ABATE"/>
    <property type="match status" value="1"/>
</dbReference>
<dbReference type="Pfam" id="PF11706">
    <property type="entry name" value="zf-CGNR"/>
    <property type="match status" value="1"/>
</dbReference>
<gene>
    <name evidence="2" type="ORF">E4K62_07945</name>
</gene>
<dbReference type="PANTHER" id="PTHR35525">
    <property type="entry name" value="BLL6575 PROTEIN"/>
    <property type="match status" value="1"/>
</dbReference>
<evidence type="ECO:0000313" key="3">
    <source>
        <dbReference type="Proteomes" id="UP000295748"/>
    </source>
</evidence>
<dbReference type="Gene3D" id="1.10.3300.10">
    <property type="entry name" value="Jann2411-like domain"/>
    <property type="match status" value="1"/>
</dbReference>